<comment type="similarity">
    <text evidence="1">Belongs to the ROK (NagC/XylR) family.</text>
</comment>
<sequence length="296" mass="32330">MRYLGIDIGGTEIKHGLYDELGNSLVHDPRPIKSVRDNFEEILDIIDTIVSKYSDLDGIGLSIPGAVNTDSGIIIEGGAIPTLSNKYLGEIIEQRTGIRTVLENDANCATLAEHWTGNGVGSSNLVCITIGSGIGGGIIINNQLYHGSNFMAGEFGYMITKEFSNYTDYEIMSENSATEALVNKVSKLFGISDGEFSGRNVFELLSSENEPLLQIYDEWIRCLSTGIYNIAFSIDPDTILLGGGVSASSKLIQDVKSALQKMTPYYKIWNIDVCKHHNDAGKIGAAYYCMKTEEKQ</sequence>
<evidence type="ECO:0000313" key="2">
    <source>
        <dbReference type="EMBL" id="QNN60670.1"/>
    </source>
</evidence>
<evidence type="ECO:0000313" key="3">
    <source>
        <dbReference type="Proteomes" id="UP000515928"/>
    </source>
</evidence>
<gene>
    <name evidence="2" type="ORF">H9L01_09930</name>
</gene>
<dbReference type="InterPro" id="IPR000600">
    <property type="entry name" value="ROK"/>
</dbReference>
<dbReference type="RefSeq" id="WP_187533794.1">
    <property type="nucleotide sequence ID" value="NZ_CBCSHU010000005.1"/>
</dbReference>
<organism evidence="2 3">
    <name type="scientific">Erysipelothrix inopinata</name>
    <dbReference type="NCBI Taxonomy" id="225084"/>
    <lineage>
        <taxon>Bacteria</taxon>
        <taxon>Bacillati</taxon>
        <taxon>Bacillota</taxon>
        <taxon>Erysipelotrichia</taxon>
        <taxon>Erysipelotrichales</taxon>
        <taxon>Erysipelotrichaceae</taxon>
        <taxon>Erysipelothrix</taxon>
    </lineage>
</organism>
<dbReference type="SUPFAM" id="SSF53067">
    <property type="entry name" value="Actin-like ATPase domain"/>
    <property type="match status" value="1"/>
</dbReference>
<evidence type="ECO:0000256" key="1">
    <source>
        <dbReference type="ARBA" id="ARBA00006479"/>
    </source>
</evidence>
<dbReference type="Gene3D" id="3.30.420.40">
    <property type="match status" value="2"/>
</dbReference>
<dbReference type="PANTHER" id="PTHR18964">
    <property type="entry name" value="ROK (REPRESSOR, ORF, KINASE) FAMILY"/>
    <property type="match status" value="1"/>
</dbReference>
<dbReference type="EMBL" id="CP060715">
    <property type="protein sequence ID" value="QNN60670.1"/>
    <property type="molecule type" value="Genomic_DNA"/>
</dbReference>
<proteinExistence type="inferred from homology"/>
<accession>A0A7G9RYJ5</accession>
<dbReference type="Pfam" id="PF00480">
    <property type="entry name" value="ROK"/>
    <property type="match status" value="1"/>
</dbReference>
<dbReference type="KEGG" id="eio:H9L01_09930"/>
<dbReference type="AlphaFoldDB" id="A0A7G9RYJ5"/>
<protein>
    <submittedName>
        <fullName evidence="2">ROK family protein</fullName>
    </submittedName>
</protein>
<dbReference type="Proteomes" id="UP000515928">
    <property type="component" value="Chromosome"/>
</dbReference>
<reference evidence="2 3" key="1">
    <citation type="submission" date="2020-08" db="EMBL/GenBank/DDBJ databases">
        <title>Genome sequence of Erysipelothrix inopinata DSM 15511T.</title>
        <authorList>
            <person name="Hyun D.-W."/>
            <person name="Bae J.-W."/>
        </authorList>
    </citation>
    <scope>NUCLEOTIDE SEQUENCE [LARGE SCALE GENOMIC DNA]</scope>
    <source>
        <strain evidence="2 3">DSM 15511</strain>
    </source>
</reference>
<dbReference type="InterPro" id="IPR043129">
    <property type="entry name" value="ATPase_NBD"/>
</dbReference>
<dbReference type="PANTHER" id="PTHR18964:SF165">
    <property type="entry name" value="BETA-GLUCOSIDE KINASE"/>
    <property type="match status" value="1"/>
</dbReference>
<keyword evidence="3" id="KW-1185">Reference proteome</keyword>
<name>A0A7G9RYJ5_9FIRM</name>